<keyword evidence="2" id="KW-1185">Reference proteome</keyword>
<gene>
    <name evidence="1" type="ORF">WJX75_000100</name>
</gene>
<dbReference type="PANTHER" id="PTHR37490">
    <property type="entry name" value="EXPRESSED PROTEIN"/>
    <property type="match status" value="1"/>
</dbReference>
<evidence type="ECO:0000313" key="1">
    <source>
        <dbReference type="EMBL" id="KAK9906330.1"/>
    </source>
</evidence>
<dbReference type="EMBL" id="JALJOT010000010">
    <property type="protein sequence ID" value="KAK9906330.1"/>
    <property type="molecule type" value="Genomic_DNA"/>
</dbReference>
<evidence type="ECO:0000313" key="2">
    <source>
        <dbReference type="Proteomes" id="UP001491310"/>
    </source>
</evidence>
<reference evidence="1 2" key="1">
    <citation type="journal article" date="2024" name="Nat. Commun.">
        <title>Phylogenomics reveals the evolutionary origins of lichenization in chlorophyte algae.</title>
        <authorList>
            <person name="Puginier C."/>
            <person name="Libourel C."/>
            <person name="Otte J."/>
            <person name="Skaloud P."/>
            <person name="Haon M."/>
            <person name="Grisel S."/>
            <person name="Petersen M."/>
            <person name="Berrin J.G."/>
            <person name="Delaux P.M."/>
            <person name="Dal Grande F."/>
            <person name="Keller J."/>
        </authorList>
    </citation>
    <scope>NUCLEOTIDE SEQUENCE [LARGE SCALE GENOMIC DNA]</scope>
    <source>
        <strain evidence="1 2">SAG 216-7</strain>
    </source>
</reference>
<dbReference type="PANTHER" id="PTHR37490:SF1">
    <property type="entry name" value="GLYCOSYLTRANSFERASE 2-LIKE DOMAIN-CONTAINING PROTEIN"/>
    <property type="match status" value="1"/>
</dbReference>
<comment type="caution">
    <text evidence="1">The sequence shown here is derived from an EMBL/GenBank/DDBJ whole genome shotgun (WGS) entry which is preliminary data.</text>
</comment>
<name>A0ABR2YIT2_9CHLO</name>
<organism evidence="1 2">
    <name type="scientific">Coccomyxa subellipsoidea</name>
    <dbReference type="NCBI Taxonomy" id="248742"/>
    <lineage>
        <taxon>Eukaryota</taxon>
        <taxon>Viridiplantae</taxon>
        <taxon>Chlorophyta</taxon>
        <taxon>core chlorophytes</taxon>
        <taxon>Trebouxiophyceae</taxon>
        <taxon>Trebouxiophyceae incertae sedis</taxon>
        <taxon>Coccomyxaceae</taxon>
        <taxon>Coccomyxa</taxon>
    </lineage>
</organism>
<sequence>MYQEDITEVKQYLQRLLSIPSVAATRPRIFVYVKGGPPFVAQAREAGIALAHDVVELPNIGREQETYLRHVIAHYDSLPQHVFFSQALPNYEDLVLGRLQTLFGPRSGVLGLGLVAVCTCEGHSQIWPEYGAGGFIRLREVWALAQGTLCPHEFACFHNGFLVASRARLHLQTKKLYEYLQSLFAIRADHPLRAYEILYKHAVSNIPDEWPTFGHCLDEATPPARVAPI</sequence>
<protein>
    <submittedName>
        <fullName evidence="1">Uncharacterized protein</fullName>
    </submittedName>
</protein>
<accession>A0ABR2YIT2</accession>
<proteinExistence type="predicted"/>
<dbReference type="Proteomes" id="UP001491310">
    <property type="component" value="Unassembled WGS sequence"/>
</dbReference>